<evidence type="ECO:0000313" key="2">
    <source>
        <dbReference type="EMBL" id="KIM62346.1"/>
    </source>
</evidence>
<evidence type="ECO:0000256" key="1">
    <source>
        <dbReference type="SAM" id="MobiDB-lite"/>
    </source>
</evidence>
<dbReference type="AlphaFoldDB" id="A0A0C3E2Q9"/>
<gene>
    <name evidence="2" type="ORF">SCLCIDRAFT_1215223</name>
</gene>
<accession>A0A0C3E2Q9</accession>
<dbReference type="EMBL" id="KN822043">
    <property type="protein sequence ID" value="KIM62346.1"/>
    <property type="molecule type" value="Genomic_DNA"/>
</dbReference>
<sequence length="56" mass="6272">MYWRNKLNHSLQNYPTRQTHCNHSQPQTHHSQACQGHLGGASNASPPSDQTAGSRF</sequence>
<dbReference type="Proteomes" id="UP000053989">
    <property type="component" value="Unassembled WGS sequence"/>
</dbReference>
<evidence type="ECO:0000313" key="3">
    <source>
        <dbReference type="Proteomes" id="UP000053989"/>
    </source>
</evidence>
<proteinExistence type="predicted"/>
<dbReference type="InParanoid" id="A0A0C3E2Q9"/>
<reference evidence="2 3" key="1">
    <citation type="submission" date="2014-04" db="EMBL/GenBank/DDBJ databases">
        <authorList>
            <consortium name="DOE Joint Genome Institute"/>
            <person name="Kuo A."/>
            <person name="Kohler A."/>
            <person name="Nagy L.G."/>
            <person name="Floudas D."/>
            <person name="Copeland A."/>
            <person name="Barry K.W."/>
            <person name="Cichocki N."/>
            <person name="Veneault-Fourrey C."/>
            <person name="LaButti K."/>
            <person name="Lindquist E.A."/>
            <person name="Lipzen A."/>
            <person name="Lundell T."/>
            <person name="Morin E."/>
            <person name="Murat C."/>
            <person name="Sun H."/>
            <person name="Tunlid A."/>
            <person name="Henrissat B."/>
            <person name="Grigoriev I.V."/>
            <person name="Hibbett D.S."/>
            <person name="Martin F."/>
            <person name="Nordberg H.P."/>
            <person name="Cantor M.N."/>
            <person name="Hua S.X."/>
        </authorList>
    </citation>
    <scope>NUCLEOTIDE SEQUENCE [LARGE SCALE GENOMIC DNA]</scope>
    <source>
        <strain evidence="2 3">Foug A</strain>
    </source>
</reference>
<reference evidence="3" key="2">
    <citation type="submission" date="2015-01" db="EMBL/GenBank/DDBJ databases">
        <title>Evolutionary Origins and Diversification of the Mycorrhizal Mutualists.</title>
        <authorList>
            <consortium name="DOE Joint Genome Institute"/>
            <consortium name="Mycorrhizal Genomics Consortium"/>
            <person name="Kohler A."/>
            <person name="Kuo A."/>
            <person name="Nagy L.G."/>
            <person name="Floudas D."/>
            <person name="Copeland A."/>
            <person name="Barry K.W."/>
            <person name="Cichocki N."/>
            <person name="Veneault-Fourrey C."/>
            <person name="LaButti K."/>
            <person name="Lindquist E.A."/>
            <person name="Lipzen A."/>
            <person name="Lundell T."/>
            <person name="Morin E."/>
            <person name="Murat C."/>
            <person name="Riley R."/>
            <person name="Ohm R."/>
            <person name="Sun H."/>
            <person name="Tunlid A."/>
            <person name="Henrissat B."/>
            <person name="Grigoriev I.V."/>
            <person name="Hibbett D.S."/>
            <person name="Martin F."/>
        </authorList>
    </citation>
    <scope>NUCLEOTIDE SEQUENCE [LARGE SCALE GENOMIC DNA]</scope>
    <source>
        <strain evidence="3">Foug A</strain>
    </source>
</reference>
<dbReference type="HOGENOM" id="CLU_3015534_0_0_1"/>
<protein>
    <submittedName>
        <fullName evidence="2">Uncharacterized protein</fullName>
    </submittedName>
</protein>
<organism evidence="2 3">
    <name type="scientific">Scleroderma citrinum Foug A</name>
    <dbReference type="NCBI Taxonomy" id="1036808"/>
    <lineage>
        <taxon>Eukaryota</taxon>
        <taxon>Fungi</taxon>
        <taxon>Dikarya</taxon>
        <taxon>Basidiomycota</taxon>
        <taxon>Agaricomycotina</taxon>
        <taxon>Agaricomycetes</taxon>
        <taxon>Agaricomycetidae</taxon>
        <taxon>Boletales</taxon>
        <taxon>Sclerodermatineae</taxon>
        <taxon>Sclerodermataceae</taxon>
        <taxon>Scleroderma</taxon>
    </lineage>
</organism>
<feature type="compositionally biased region" description="Polar residues" evidence="1">
    <location>
        <begin position="42"/>
        <end position="56"/>
    </location>
</feature>
<feature type="region of interest" description="Disordered" evidence="1">
    <location>
        <begin position="1"/>
        <end position="56"/>
    </location>
</feature>
<feature type="compositionally biased region" description="Polar residues" evidence="1">
    <location>
        <begin position="8"/>
        <end position="34"/>
    </location>
</feature>
<keyword evidence="3" id="KW-1185">Reference proteome</keyword>
<name>A0A0C3E2Q9_9AGAM</name>